<dbReference type="OrthoDB" id="686384at2759"/>
<evidence type="ECO:0000256" key="4">
    <source>
        <dbReference type="ARBA" id="ARBA00022598"/>
    </source>
</evidence>
<comment type="pathway">
    <text evidence="1">Protein modification; peptidyl-diphthamide biosynthesis.</text>
</comment>
<dbReference type="GO" id="GO:0017183">
    <property type="term" value="P:protein histidyl modification to diphthamide"/>
    <property type="evidence" value="ECO:0007669"/>
    <property type="project" value="TreeGrafter"/>
</dbReference>
<dbReference type="Gene3D" id="3.90.1490.10">
    <property type="entry name" value="putative n-type atp pyrophosphatase, domain 2"/>
    <property type="match status" value="1"/>
</dbReference>
<dbReference type="EMBL" id="GG745345">
    <property type="protein sequence ID" value="KNE64791.1"/>
    <property type="molecule type" value="Genomic_DNA"/>
</dbReference>
<dbReference type="eggNOG" id="KOG2317">
    <property type="taxonomic scope" value="Eukaryota"/>
</dbReference>
<dbReference type="CDD" id="cd06156">
    <property type="entry name" value="eu_AANH_C_2"/>
    <property type="match status" value="1"/>
</dbReference>
<dbReference type="Pfam" id="PF01902">
    <property type="entry name" value="Diphthami_syn_2"/>
    <property type="match status" value="1"/>
</dbReference>
<evidence type="ECO:0000256" key="7">
    <source>
        <dbReference type="ARBA" id="ARBA00029814"/>
    </source>
</evidence>
<dbReference type="NCBIfam" id="TIGR00290">
    <property type="entry name" value="MJ0570_dom"/>
    <property type="match status" value="1"/>
</dbReference>
<gene>
    <name evidence="11" type="ORF">AMAG_10134</name>
</gene>
<dbReference type="Gene3D" id="3.40.50.620">
    <property type="entry name" value="HUPs"/>
    <property type="match status" value="1"/>
</dbReference>
<evidence type="ECO:0000256" key="2">
    <source>
        <dbReference type="ARBA" id="ARBA00012089"/>
    </source>
</evidence>
<feature type="domain" description="Diphthamide synthase" evidence="10">
    <location>
        <begin position="75"/>
        <end position="219"/>
    </location>
</feature>
<dbReference type="AlphaFoldDB" id="A0A0L0SQK4"/>
<protein>
    <recommendedName>
        <fullName evidence="3">Diphthine--ammonia ligase</fullName>
        <ecNumber evidence="2">6.3.1.14</ecNumber>
    </recommendedName>
    <alternativeName>
        <fullName evidence="7">Diphthamide synthase</fullName>
    </alternativeName>
    <alternativeName>
        <fullName evidence="8">Diphthamide synthetase</fullName>
    </alternativeName>
</protein>
<keyword evidence="5" id="KW-0547">Nucleotide-binding</keyword>
<dbReference type="OMA" id="THEMYHE"/>
<evidence type="ECO:0000256" key="5">
    <source>
        <dbReference type="ARBA" id="ARBA00022741"/>
    </source>
</evidence>
<evidence type="ECO:0000256" key="6">
    <source>
        <dbReference type="ARBA" id="ARBA00022840"/>
    </source>
</evidence>
<accession>A0A0L0SQK4</accession>
<dbReference type="SUPFAM" id="SSF55298">
    <property type="entry name" value="YjgF-like"/>
    <property type="match status" value="2"/>
</dbReference>
<dbReference type="InterPro" id="IPR006175">
    <property type="entry name" value="YjgF/YER057c/UK114"/>
</dbReference>
<dbReference type="Proteomes" id="UP000054350">
    <property type="component" value="Unassembled WGS sequence"/>
</dbReference>
<organism evidence="11 12">
    <name type="scientific">Allomyces macrogynus (strain ATCC 38327)</name>
    <name type="common">Allomyces javanicus var. macrogynus</name>
    <dbReference type="NCBI Taxonomy" id="578462"/>
    <lineage>
        <taxon>Eukaryota</taxon>
        <taxon>Fungi</taxon>
        <taxon>Fungi incertae sedis</taxon>
        <taxon>Blastocladiomycota</taxon>
        <taxon>Blastocladiomycetes</taxon>
        <taxon>Blastocladiales</taxon>
        <taxon>Blastocladiaceae</taxon>
        <taxon>Allomyces</taxon>
    </lineage>
</organism>
<evidence type="ECO:0000256" key="9">
    <source>
        <dbReference type="ARBA" id="ARBA00048108"/>
    </source>
</evidence>
<evidence type="ECO:0000256" key="1">
    <source>
        <dbReference type="ARBA" id="ARBA00005156"/>
    </source>
</evidence>
<keyword evidence="4" id="KW-0436">Ligase</keyword>
<dbReference type="PANTHER" id="PTHR12196">
    <property type="entry name" value="DOMAIN OF UNKNOWN FUNCTION 71 DUF71 -CONTAINING PROTEIN"/>
    <property type="match status" value="1"/>
</dbReference>
<proteinExistence type="predicted"/>
<dbReference type="Gene3D" id="3.30.1330.40">
    <property type="entry name" value="RutC-like"/>
    <property type="match status" value="2"/>
</dbReference>
<dbReference type="CDD" id="cd01994">
    <property type="entry name" value="AANH_PF0828-like"/>
    <property type="match status" value="1"/>
</dbReference>
<evidence type="ECO:0000313" key="11">
    <source>
        <dbReference type="EMBL" id="KNE64791.1"/>
    </source>
</evidence>
<keyword evidence="6" id="KW-0067">ATP-binding</keyword>
<reference evidence="12" key="2">
    <citation type="submission" date="2009-11" db="EMBL/GenBank/DDBJ databases">
        <title>The Genome Sequence of Allomyces macrogynus strain ATCC 38327.</title>
        <authorList>
            <consortium name="The Broad Institute Genome Sequencing Platform"/>
            <person name="Russ C."/>
            <person name="Cuomo C."/>
            <person name="Shea T."/>
            <person name="Young S.K."/>
            <person name="Zeng Q."/>
            <person name="Koehrsen M."/>
            <person name="Haas B."/>
            <person name="Borodovsky M."/>
            <person name="Guigo R."/>
            <person name="Alvarado L."/>
            <person name="Berlin A."/>
            <person name="Borenstein D."/>
            <person name="Chen Z."/>
            <person name="Engels R."/>
            <person name="Freedman E."/>
            <person name="Gellesch M."/>
            <person name="Goldberg J."/>
            <person name="Griggs A."/>
            <person name="Gujja S."/>
            <person name="Heiman D."/>
            <person name="Hepburn T."/>
            <person name="Howarth C."/>
            <person name="Jen D."/>
            <person name="Larson L."/>
            <person name="Lewis B."/>
            <person name="Mehta T."/>
            <person name="Park D."/>
            <person name="Pearson M."/>
            <person name="Roberts A."/>
            <person name="Saif S."/>
            <person name="Shenoy N."/>
            <person name="Sisk P."/>
            <person name="Stolte C."/>
            <person name="Sykes S."/>
            <person name="Walk T."/>
            <person name="White J."/>
            <person name="Yandava C."/>
            <person name="Burger G."/>
            <person name="Gray M.W."/>
            <person name="Holland P.W.H."/>
            <person name="King N."/>
            <person name="Lang F.B.F."/>
            <person name="Roger A.J."/>
            <person name="Ruiz-Trillo I."/>
            <person name="Lander E."/>
            <person name="Nusbaum C."/>
        </authorList>
    </citation>
    <scope>NUCLEOTIDE SEQUENCE [LARGE SCALE GENOMIC DNA]</scope>
    <source>
        <strain evidence="12">ATCC 38327</strain>
    </source>
</reference>
<dbReference type="GO" id="GO:0017178">
    <property type="term" value="F:diphthine-ammonia ligase activity"/>
    <property type="evidence" value="ECO:0007669"/>
    <property type="project" value="UniProtKB-EC"/>
</dbReference>
<evidence type="ECO:0000256" key="3">
    <source>
        <dbReference type="ARBA" id="ARBA00018426"/>
    </source>
</evidence>
<dbReference type="InterPro" id="IPR002761">
    <property type="entry name" value="Diphthami_syn_dom"/>
</dbReference>
<dbReference type="FunFam" id="3.90.1490.10:FF:000001">
    <property type="entry name" value="Diphthine--ammonia ligase"/>
    <property type="match status" value="1"/>
</dbReference>
<dbReference type="GO" id="GO:0005524">
    <property type="term" value="F:ATP binding"/>
    <property type="evidence" value="ECO:0007669"/>
    <property type="project" value="UniProtKB-KW"/>
</dbReference>
<dbReference type="VEuPathDB" id="FungiDB:AMAG_10134"/>
<dbReference type="EC" id="6.3.1.14" evidence="2"/>
<keyword evidence="12" id="KW-1185">Reference proteome</keyword>
<dbReference type="InterPro" id="IPR014729">
    <property type="entry name" value="Rossmann-like_a/b/a_fold"/>
</dbReference>
<sequence length="683" mass="73904">MVASTDELDSHMYQTVGHDVIPLYAKCFRNPAAPNNADPLAAPDLPLFRRAIAGASANIAMTYDHAGAATGDGDGHVVDEVEDLYLLLKDVVTAMPEVKGVSVGAILSSYQRVRVENVCQRLGLQVFGYLWQGDQVELLASMVNAGMNSILIKVAAMGLDRRHLGKSLMQLQPHLLKMHAQFDLHPCGEGGEYETITLDCPVFRRRLVVKTAETIMHSDDEIAPVLYQRLVDVDVEDKTELVPYEQLRADLRAQLVPDTVAQIVEDATGVTLDAVATSTAVVVRAEKKEVVTQPQVKSVGSLLAVTGIRAPADATLENATRYVMDQLAQVLQSRGLDTKRHLVMVTVLVKNMADFARVNVIYGQYFGVNPAARACIQAVLPCQVQVDALAVAHPAAPRDNLHVQSISYWAAANIGPYSQSCTAASHVLVAGQIGLVPETMAMPSLKTPSATFQAQAHLSLRHLTRIYDAIRVSPTRDVVACVAYVSSPTWFTAARQVWTSAMDAPVLAVAVPRLPRDALVEWVAVAHHPEWRNQYNAAHARLQNPLDSDDEEDAPIVAARNVKVRAVTTRDGEVTASRNGTLVTVIARGKVSAPAPVGSEWTEADVRPVLTDLVDDVGVALAKVQADQKHVLNVRVFYVAEMTTGFETVAQQVLVSMGPVSFVPCTGIEGGAHFALFVHAYVE</sequence>
<dbReference type="SUPFAM" id="SSF52402">
    <property type="entry name" value="Adenine nucleotide alpha hydrolases-like"/>
    <property type="match status" value="1"/>
</dbReference>
<evidence type="ECO:0000313" key="12">
    <source>
        <dbReference type="Proteomes" id="UP000054350"/>
    </source>
</evidence>
<dbReference type="PANTHER" id="PTHR12196:SF2">
    <property type="entry name" value="DIPHTHINE--AMMONIA LIGASE"/>
    <property type="match status" value="1"/>
</dbReference>
<evidence type="ECO:0000259" key="10">
    <source>
        <dbReference type="Pfam" id="PF01902"/>
    </source>
</evidence>
<reference evidence="11 12" key="1">
    <citation type="submission" date="2009-11" db="EMBL/GenBank/DDBJ databases">
        <title>Annotation of Allomyces macrogynus ATCC 38327.</title>
        <authorList>
            <consortium name="The Broad Institute Genome Sequencing Platform"/>
            <person name="Russ C."/>
            <person name="Cuomo C."/>
            <person name="Burger G."/>
            <person name="Gray M.W."/>
            <person name="Holland P.W.H."/>
            <person name="King N."/>
            <person name="Lang F.B.F."/>
            <person name="Roger A.J."/>
            <person name="Ruiz-Trillo I."/>
            <person name="Young S.K."/>
            <person name="Zeng Q."/>
            <person name="Gargeya S."/>
            <person name="Fitzgerald M."/>
            <person name="Haas B."/>
            <person name="Abouelleil A."/>
            <person name="Alvarado L."/>
            <person name="Arachchi H.M."/>
            <person name="Berlin A."/>
            <person name="Chapman S.B."/>
            <person name="Gearin G."/>
            <person name="Goldberg J."/>
            <person name="Griggs A."/>
            <person name="Gujja S."/>
            <person name="Hansen M."/>
            <person name="Heiman D."/>
            <person name="Howarth C."/>
            <person name="Larimer J."/>
            <person name="Lui A."/>
            <person name="MacDonald P.J.P."/>
            <person name="McCowen C."/>
            <person name="Montmayeur A."/>
            <person name="Murphy C."/>
            <person name="Neiman D."/>
            <person name="Pearson M."/>
            <person name="Priest M."/>
            <person name="Roberts A."/>
            <person name="Saif S."/>
            <person name="Shea T."/>
            <person name="Sisk P."/>
            <person name="Stolte C."/>
            <person name="Sykes S."/>
            <person name="Wortman J."/>
            <person name="Nusbaum C."/>
            <person name="Birren B."/>
        </authorList>
    </citation>
    <scope>NUCLEOTIDE SEQUENCE [LARGE SCALE GENOMIC DNA]</scope>
    <source>
        <strain evidence="11 12">ATCC 38327</strain>
    </source>
</reference>
<dbReference type="STRING" id="578462.A0A0L0SQK4"/>
<dbReference type="Pfam" id="PF01042">
    <property type="entry name" value="Ribonuc_L-PSP"/>
    <property type="match status" value="2"/>
</dbReference>
<dbReference type="InterPro" id="IPR030662">
    <property type="entry name" value="DPH6/MJ0570"/>
</dbReference>
<dbReference type="InterPro" id="IPR035959">
    <property type="entry name" value="RutC-like_sf"/>
</dbReference>
<dbReference type="eggNOG" id="KOG2316">
    <property type="taxonomic scope" value="Eukaryota"/>
</dbReference>
<evidence type="ECO:0000256" key="8">
    <source>
        <dbReference type="ARBA" id="ARBA00031552"/>
    </source>
</evidence>
<name>A0A0L0SQK4_ALLM3</name>
<comment type="catalytic activity">
    <reaction evidence="9">
        <text>diphthine-[translation elongation factor 2] + NH4(+) + ATP = diphthamide-[translation elongation factor 2] + AMP + diphosphate + H(+)</text>
        <dbReference type="Rhea" id="RHEA:19753"/>
        <dbReference type="Rhea" id="RHEA-COMP:10172"/>
        <dbReference type="Rhea" id="RHEA-COMP:10174"/>
        <dbReference type="ChEBI" id="CHEBI:15378"/>
        <dbReference type="ChEBI" id="CHEBI:16692"/>
        <dbReference type="ChEBI" id="CHEBI:28938"/>
        <dbReference type="ChEBI" id="CHEBI:30616"/>
        <dbReference type="ChEBI" id="CHEBI:33019"/>
        <dbReference type="ChEBI" id="CHEBI:82696"/>
        <dbReference type="ChEBI" id="CHEBI:456215"/>
        <dbReference type="EC" id="6.3.1.14"/>
    </reaction>
</comment>